<evidence type="ECO:0000256" key="2">
    <source>
        <dbReference type="ARBA" id="ARBA00006613"/>
    </source>
</evidence>
<organism evidence="6 7">
    <name type="scientific">Scyliorhinus torazame</name>
    <name type="common">Cloudy catshark</name>
    <name type="synonym">Catulus torazame</name>
    <dbReference type="NCBI Taxonomy" id="75743"/>
    <lineage>
        <taxon>Eukaryota</taxon>
        <taxon>Metazoa</taxon>
        <taxon>Chordata</taxon>
        <taxon>Craniata</taxon>
        <taxon>Vertebrata</taxon>
        <taxon>Chondrichthyes</taxon>
        <taxon>Elasmobranchii</taxon>
        <taxon>Galeomorphii</taxon>
        <taxon>Galeoidea</taxon>
        <taxon>Carcharhiniformes</taxon>
        <taxon>Scyliorhinidae</taxon>
        <taxon>Scyliorhinus</taxon>
    </lineage>
</organism>
<gene>
    <name evidence="6" type="ORF">scyTo_0022417</name>
</gene>
<evidence type="ECO:0000256" key="1">
    <source>
        <dbReference type="ARBA" id="ARBA00004308"/>
    </source>
</evidence>
<dbReference type="InterPro" id="IPR011989">
    <property type="entry name" value="ARM-like"/>
</dbReference>
<dbReference type="GO" id="GO:0015031">
    <property type="term" value="P:protein transport"/>
    <property type="evidence" value="ECO:0007669"/>
    <property type="project" value="UniProtKB-KW"/>
</dbReference>
<dbReference type="AlphaFoldDB" id="A0A401Q665"/>
<dbReference type="Proteomes" id="UP000288216">
    <property type="component" value="Unassembled WGS sequence"/>
</dbReference>
<evidence type="ECO:0000256" key="3">
    <source>
        <dbReference type="ARBA" id="ARBA00022448"/>
    </source>
</evidence>
<evidence type="ECO:0008006" key="8">
    <source>
        <dbReference type="Google" id="ProtNLM"/>
    </source>
</evidence>
<comment type="caution">
    <text evidence="6">The sequence shown here is derived from an EMBL/GenBank/DDBJ whole genome shotgun (WGS) entry which is preliminary data.</text>
</comment>
<evidence type="ECO:0000313" key="7">
    <source>
        <dbReference type="Proteomes" id="UP000288216"/>
    </source>
</evidence>
<keyword evidence="5" id="KW-0472">Membrane</keyword>
<protein>
    <recommendedName>
        <fullName evidence="8">Clathrin/coatomer adaptor adaptin-like N-terminal domain-containing protein</fullName>
    </recommendedName>
</protein>
<evidence type="ECO:0000256" key="4">
    <source>
        <dbReference type="ARBA" id="ARBA00022927"/>
    </source>
</evidence>
<reference evidence="6 7" key="1">
    <citation type="journal article" date="2018" name="Nat. Ecol. Evol.">
        <title>Shark genomes provide insights into elasmobranch evolution and the origin of vertebrates.</title>
        <authorList>
            <person name="Hara Y"/>
            <person name="Yamaguchi K"/>
            <person name="Onimaru K"/>
            <person name="Kadota M"/>
            <person name="Koyanagi M"/>
            <person name="Keeley SD"/>
            <person name="Tatsumi K"/>
            <person name="Tanaka K"/>
            <person name="Motone F"/>
            <person name="Kageyama Y"/>
            <person name="Nozu R"/>
            <person name="Adachi N"/>
            <person name="Nishimura O"/>
            <person name="Nakagawa R"/>
            <person name="Tanegashima C"/>
            <person name="Kiyatake I"/>
            <person name="Matsumoto R"/>
            <person name="Murakumo K"/>
            <person name="Nishida K"/>
            <person name="Terakita A"/>
            <person name="Kuratani S"/>
            <person name="Sato K"/>
            <person name="Hyodo S Kuraku.S."/>
        </authorList>
    </citation>
    <scope>NUCLEOTIDE SEQUENCE [LARGE SCALE GENOMIC DNA]</scope>
</reference>
<dbReference type="OrthoDB" id="28053at2759"/>
<dbReference type="InterPro" id="IPR050840">
    <property type="entry name" value="Adaptor_Complx_Large_Subunit"/>
</dbReference>
<dbReference type="PANTHER" id="PTHR22780">
    <property type="entry name" value="ADAPTIN, ALPHA/GAMMA/EPSILON"/>
    <property type="match status" value="1"/>
</dbReference>
<evidence type="ECO:0000313" key="6">
    <source>
        <dbReference type="EMBL" id="GCB80851.1"/>
    </source>
</evidence>
<dbReference type="Gene3D" id="1.25.10.10">
    <property type="entry name" value="Leucine-rich Repeat Variant"/>
    <property type="match status" value="1"/>
</dbReference>
<sequence length="48" mass="5402">MMKELLNVLDDCGSDLKADCTSGIFLAAEKYAPSKRWHIDTIMRVLTT</sequence>
<accession>A0A401Q665</accession>
<keyword evidence="3" id="KW-0813">Transport</keyword>
<proteinExistence type="inferred from homology"/>
<dbReference type="GO" id="GO:0012505">
    <property type="term" value="C:endomembrane system"/>
    <property type="evidence" value="ECO:0007669"/>
    <property type="project" value="UniProtKB-SubCell"/>
</dbReference>
<feature type="non-terminal residue" evidence="6">
    <location>
        <position position="48"/>
    </location>
</feature>
<dbReference type="STRING" id="75743.A0A401Q665"/>
<keyword evidence="4" id="KW-0653">Protein transport</keyword>
<keyword evidence="7" id="KW-1185">Reference proteome</keyword>
<comment type="similarity">
    <text evidence="2">Belongs to the adaptor complexes large subunit family.</text>
</comment>
<evidence type="ECO:0000256" key="5">
    <source>
        <dbReference type="ARBA" id="ARBA00023136"/>
    </source>
</evidence>
<comment type="subcellular location">
    <subcellularLocation>
        <location evidence="1">Endomembrane system</location>
    </subcellularLocation>
</comment>
<dbReference type="GO" id="GO:0005737">
    <property type="term" value="C:cytoplasm"/>
    <property type="evidence" value="ECO:0007669"/>
    <property type="project" value="UniProtKB-ARBA"/>
</dbReference>
<name>A0A401Q665_SCYTO</name>
<dbReference type="EMBL" id="BFAA01022433">
    <property type="protein sequence ID" value="GCB80851.1"/>
    <property type="molecule type" value="Genomic_DNA"/>
</dbReference>